<feature type="domain" description="Myosin motor" evidence="10">
    <location>
        <begin position="1"/>
        <end position="217"/>
    </location>
</feature>
<evidence type="ECO:0000256" key="4">
    <source>
        <dbReference type="ARBA" id="ARBA00023054"/>
    </source>
</evidence>
<dbReference type="GO" id="GO:0005737">
    <property type="term" value="C:cytoplasm"/>
    <property type="evidence" value="ECO:0007669"/>
    <property type="project" value="TreeGrafter"/>
</dbReference>
<dbReference type="GO" id="GO:0016459">
    <property type="term" value="C:myosin complex"/>
    <property type="evidence" value="ECO:0007669"/>
    <property type="project" value="UniProtKB-KW"/>
</dbReference>
<keyword evidence="12" id="KW-1185">Reference proteome</keyword>
<dbReference type="InterPro" id="IPR027417">
    <property type="entry name" value="P-loop_NTPase"/>
</dbReference>
<proteinExistence type="inferred from homology"/>
<dbReference type="Gene3D" id="3.40.850.10">
    <property type="entry name" value="Kinesin motor domain"/>
    <property type="match status" value="1"/>
</dbReference>
<dbReference type="SUPFAM" id="SSF52540">
    <property type="entry name" value="P-loop containing nucleoside triphosphate hydrolases"/>
    <property type="match status" value="1"/>
</dbReference>
<dbReference type="GO" id="GO:0051015">
    <property type="term" value="F:actin filament binding"/>
    <property type="evidence" value="ECO:0007669"/>
    <property type="project" value="TreeGrafter"/>
</dbReference>
<protein>
    <recommendedName>
        <fullName evidence="10">Myosin motor domain-containing protein</fullName>
    </recommendedName>
</protein>
<dbReference type="PROSITE" id="PS51456">
    <property type="entry name" value="MYOSIN_MOTOR"/>
    <property type="match status" value="1"/>
</dbReference>
<organism evidence="11 12">
    <name type="scientific">Oopsacas minuta</name>
    <dbReference type="NCBI Taxonomy" id="111878"/>
    <lineage>
        <taxon>Eukaryota</taxon>
        <taxon>Metazoa</taxon>
        <taxon>Porifera</taxon>
        <taxon>Hexactinellida</taxon>
        <taxon>Hexasterophora</taxon>
        <taxon>Lyssacinosida</taxon>
        <taxon>Leucopsacidae</taxon>
        <taxon>Oopsacas</taxon>
    </lineage>
</organism>
<evidence type="ECO:0000256" key="5">
    <source>
        <dbReference type="ARBA" id="ARBA00023123"/>
    </source>
</evidence>
<dbReference type="Proteomes" id="UP001165289">
    <property type="component" value="Unassembled WGS sequence"/>
</dbReference>
<gene>
    <name evidence="11" type="ORF">LOD99_15222</name>
</gene>
<dbReference type="InterPro" id="IPR001609">
    <property type="entry name" value="Myosin_head_motor_dom-like"/>
</dbReference>
<dbReference type="SMART" id="SM00242">
    <property type="entry name" value="MYSc"/>
    <property type="match status" value="1"/>
</dbReference>
<keyword evidence="7 8" id="KW-0009">Actin-binding</keyword>
<evidence type="ECO:0000256" key="6">
    <source>
        <dbReference type="ARBA" id="ARBA00023175"/>
    </source>
</evidence>
<comment type="caution">
    <text evidence="8">Lacks conserved residue(s) required for the propagation of feature annotation.</text>
</comment>
<evidence type="ECO:0000313" key="11">
    <source>
        <dbReference type="EMBL" id="KAI6658421.1"/>
    </source>
</evidence>
<reference evidence="11 12" key="1">
    <citation type="journal article" date="2023" name="BMC Biol.">
        <title>The compact genome of the sponge Oopsacas minuta (Hexactinellida) is lacking key metazoan core genes.</title>
        <authorList>
            <person name="Santini S."/>
            <person name="Schenkelaars Q."/>
            <person name="Jourda C."/>
            <person name="Duchesne M."/>
            <person name="Belahbib H."/>
            <person name="Rocher C."/>
            <person name="Selva M."/>
            <person name="Riesgo A."/>
            <person name="Vervoort M."/>
            <person name="Leys S.P."/>
            <person name="Kodjabachian L."/>
            <person name="Le Bivic A."/>
            <person name="Borchiellini C."/>
            <person name="Claverie J.M."/>
            <person name="Renard E."/>
        </authorList>
    </citation>
    <scope>NUCLEOTIDE SEQUENCE [LARGE SCALE GENOMIC DNA]</scope>
    <source>
        <strain evidence="11">SPO-2</strain>
    </source>
</reference>
<feature type="transmembrane region" description="Helical" evidence="9">
    <location>
        <begin position="161"/>
        <end position="187"/>
    </location>
</feature>
<keyword evidence="3" id="KW-0067">ATP-binding</keyword>
<keyword evidence="4" id="KW-0175">Coiled coil</keyword>
<keyword evidence="9" id="KW-0472">Membrane</keyword>
<dbReference type="Pfam" id="PF00063">
    <property type="entry name" value="Myosin_head"/>
    <property type="match status" value="1"/>
</dbReference>
<name>A0AAV7KDJ9_9METZ</name>
<evidence type="ECO:0000256" key="3">
    <source>
        <dbReference type="ARBA" id="ARBA00022840"/>
    </source>
</evidence>
<keyword evidence="9" id="KW-1133">Transmembrane helix</keyword>
<keyword evidence="6" id="KW-0505">Motor protein</keyword>
<evidence type="ECO:0000259" key="10">
    <source>
        <dbReference type="PROSITE" id="PS51456"/>
    </source>
</evidence>
<dbReference type="GO" id="GO:0007015">
    <property type="term" value="P:actin filament organization"/>
    <property type="evidence" value="ECO:0007669"/>
    <property type="project" value="TreeGrafter"/>
</dbReference>
<dbReference type="EMBL" id="JAKMXF010000088">
    <property type="protein sequence ID" value="KAI6658421.1"/>
    <property type="molecule type" value="Genomic_DNA"/>
</dbReference>
<dbReference type="AlphaFoldDB" id="A0AAV7KDJ9"/>
<evidence type="ECO:0000256" key="1">
    <source>
        <dbReference type="ARBA" id="ARBA00008314"/>
    </source>
</evidence>
<keyword evidence="5 8" id="KW-0518">Myosin</keyword>
<dbReference type="GO" id="GO:0000146">
    <property type="term" value="F:microfilament motor activity"/>
    <property type="evidence" value="ECO:0007669"/>
    <property type="project" value="TreeGrafter"/>
</dbReference>
<evidence type="ECO:0000256" key="2">
    <source>
        <dbReference type="ARBA" id="ARBA00022741"/>
    </source>
</evidence>
<dbReference type="InterPro" id="IPR036961">
    <property type="entry name" value="Kinesin_motor_dom_sf"/>
</dbReference>
<comment type="similarity">
    <text evidence="1 8">Belongs to the TRAFAC class myosin-kinesin ATPase superfamily. Myosin family.</text>
</comment>
<evidence type="ECO:0000313" key="12">
    <source>
        <dbReference type="Proteomes" id="UP001165289"/>
    </source>
</evidence>
<keyword evidence="2" id="KW-0547">Nucleotide-binding</keyword>
<sequence length="217" mass="24676">MCRQNYVKKFLKSRYPLEYRILSKGIETVDSINDTREFESTLRAIDTLGFTEIEINSFSNFNIWKCDLSTERNEEQASLTQESFELLDRVGHLLGIKSEDLKKSLLKPRIKVGNEWVYQGRSSEQVESSISALSMSLYDRMFKWIVDRVNQTLGTKCSKNFLIGVLDIAGFEIFAITAVLVFFFVLIEADAGVNEEVGSLGRIDARGEVSLVTVFSI</sequence>
<accession>A0AAV7KDJ9</accession>
<dbReference type="Gene3D" id="1.10.10.820">
    <property type="match status" value="1"/>
</dbReference>
<dbReference type="GO" id="GO:0016020">
    <property type="term" value="C:membrane"/>
    <property type="evidence" value="ECO:0007669"/>
    <property type="project" value="TreeGrafter"/>
</dbReference>
<dbReference type="PANTHER" id="PTHR13140">
    <property type="entry name" value="MYOSIN"/>
    <property type="match status" value="1"/>
</dbReference>
<evidence type="ECO:0000256" key="9">
    <source>
        <dbReference type="SAM" id="Phobius"/>
    </source>
</evidence>
<keyword evidence="9" id="KW-0812">Transmembrane</keyword>
<dbReference type="Gene3D" id="1.20.120.720">
    <property type="entry name" value="Myosin VI head, motor domain, U50 subdomain"/>
    <property type="match status" value="1"/>
</dbReference>
<comment type="caution">
    <text evidence="11">The sequence shown here is derived from an EMBL/GenBank/DDBJ whole genome shotgun (WGS) entry which is preliminary data.</text>
</comment>
<dbReference type="GO" id="GO:0005524">
    <property type="term" value="F:ATP binding"/>
    <property type="evidence" value="ECO:0007669"/>
    <property type="project" value="UniProtKB-KW"/>
</dbReference>
<dbReference type="PANTHER" id="PTHR13140:SF857">
    <property type="entry name" value="MYOSIN-11"/>
    <property type="match status" value="1"/>
</dbReference>
<evidence type="ECO:0000256" key="7">
    <source>
        <dbReference type="ARBA" id="ARBA00023203"/>
    </source>
</evidence>
<evidence type="ECO:0000256" key="8">
    <source>
        <dbReference type="PROSITE-ProRule" id="PRU00782"/>
    </source>
</evidence>